<gene>
    <name evidence="1" type="ORF">IFM89_028527</name>
</gene>
<dbReference type="OrthoDB" id="21264at2759"/>
<dbReference type="PANTHER" id="PTHR15140:SF37">
    <property type="entry name" value="UBIQUITIN-LIKE DOMAIN-CONTAINING PROTEIN"/>
    <property type="match status" value="1"/>
</dbReference>
<dbReference type="Gene3D" id="3.80.10.10">
    <property type="entry name" value="Ribonuclease Inhibitor"/>
    <property type="match status" value="1"/>
</dbReference>
<dbReference type="InterPro" id="IPR032675">
    <property type="entry name" value="LRR_dom_sf"/>
</dbReference>
<protein>
    <submittedName>
        <fullName evidence="1">Uncharacterized protein</fullName>
    </submittedName>
</protein>
<dbReference type="PANTHER" id="PTHR15140">
    <property type="entry name" value="TUBULIN-SPECIFIC CHAPERONE E"/>
    <property type="match status" value="1"/>
</dbReference>
<accession>A0A835M9X0</accession>
<dbReference type="SUPFAM" id="SSF52047">
    <property type="entry name" value="RNI-like"/>
    <property type="match status" value="1"/>
</dbReference>
<reference evidence="1 2" key="1">
    <citation type="submission" date="2020-10" db="EMBL/GenBank/DDBJ databases">
        <title>The Coptis chinensis genome and diversification of protoberbering-type alkaloids.</title>
        <authorList>
            <person name="Wang B."/>
            <person name="Shu S."/>
            <person name="Song C."/>
            <person name="Liu Y."/>
        </authorList>
    </citation>
    <scope>NUCLEOTIDE SEQUENCE [LARGE SCALE GENOMIC DNA]</scope>
    <source>
        <strain evidence="1">HL-2020</strain>
        <tissue evidence="1">Leaf</tissue>
    </source>
</reference>
<evidence type="ECO:0000313" key="1">
    <source>
        <dbReference type="EMBL" id="KAF9616061.1"/>
    </source>
</evidence>
<keyword evidence="2" id="KW-1185">Reference proteome</keyword>
<proteinExistence type="predicted"/>
<dbReference type="AlphaFoldDB" id="A0A835M9X0"/>
<organism evidence="1 2">
    <name type="scientific">Coptis chinensis</name>
    <dbReference type="NCBI Taxonomy" id="261450"/>
    <lineage>
        <taxon>Eukaryota</taxon>
        <taxon>Viridiplantae</taxon>
        <taxon>Streptophyta</taxon>
        <taxon>Embryophyta</taxon>
        <taxon>Tracheophyta</taxon>
        <taxon>Spermatophyta</taxon>
        <taxon>Magnoliopsida</taxon>
        <taxon>Ranunculales</taxon>
        <taxon>Ranunculaceae</taxon>
        <taxon>Coptidoideae</taxon>
        <taxon>Coptis</taxon>
    </lineage>
</organism>
<sequence length="411" mass="46508">MALMEAKTSSITLEQIIKEHKTPSTHGYSSKAVMDRSNRTITQGKVEGFVEVNIFYLLNKETITSDSDGGTKYAGMTPSLRGEMSLPVTLVANLLEKAGDLGLYVRASVYKSVDAIRENVAVQNALQKLENGGSVEDAKAVCGPEILNQLIKWKKCFILGSLNWVNLEDLKLWWLGSVKHIGCEFYGLGSNDGTSTGGEDSVQWVVVFPKLHTLQLYMRELEEWHLPFRRGVEIFPKLRTLTVYNLMKLQMLPPGLGKLKTLEELTLFGMEFRGFQIDDNVTLSAQEVAVFPVLKSLTLSNLPEWEEQGDEIKLPIRRDVEGGEGFIMPCLCELEISWCSKLKYTQDRVLVKIKSAEEKTVGEDLKHLPMLQLLKILDCPILEERCRKREIWTTNSHIPKIILNWCDFIPE</sequence>
<name>A0A835M9X0_9MAGN</name>
<evidence type="ECO:0000313" key="2">
    <source>
        <dbReference type="Proteomes" id="UP000631114"/>
    </source>
</evidence>
<comment type="caution">
    <text evidence="1">The sequence shown here is derived from an EMBL/GenBank/DDBJ whole genome shotgun (WGS) entry which is preliminary data.</text>
</comment>
<dbReference type="EMBL" id="JADFTS010000003">
    <property type="protein sequence ID" value="KAF9616061.1"/>
    <property type="molecule type" value="Genomic_DNA"/>
</dbReference>
<dbReference type="Proteomes" id="UP000631114">
    <property type="component" value="Unassembled WGS sequence"/>
</dbReference>